<keyword evidence="2" id="KW-1185">Reference proteome</keyword>
<evidence type="ECO:0000313" key="1">
    <source>
        <dbReference type="EMBL" id="OLN85103.1"/>
    </source>
</evidence>
<dbReference type="Proteomes" id="UP000186583">
    <property type="component" value="Unassembled WGS sequence"/>
</dbReference>
<proteinExistence type="predicted"/>
<dbReference type="Pfam" id="PF12900">
    <property type="entry name" value="Pyridox_ox_2"/>
    <property type="match status" value="1"/>
</dbReference>
<evidence type="ECO:0000313" key="2">
    <source>
        <dbReference type="Proteomes" id="UP000186583"/>
    </source>
</evidence>
<dbReference type="Gene3D" id="2.30.110.10">
    <property type="entry name" value="Electron Transport, Fmn-binding Protein, Chain A"/>
    <property type="match status" value="1"/>
</dbReference>
<protein>
    <recommendedName>
        <fullName evidence="3">Flavin-nucleotide-binding protein</fullName>
    </recommendedName>
</protein>
<dbReference type="EMBL" id="MPGH01000183">
    <property type="protein sequence ID" value="OLN85103.1"/>
    <property type="molecule type" value="Genomic_DNA"/>
</dbReference>
<dbReference type="InterPro" id="IPR024747">
    <property type="entry name" value="Pyridox_Oxase-rel"/>
</dbReference>
<dbReference type="OrthoDB" id="444432at2759"/>
<dbReference type="PANTHER" id="PTHR34071:SF2">
    <property type="entry name" value="FLAVIN-NUCLEOTIDE-BINDING PROTEIN"/>
    <property type="match status" value="1"/>
</dbReference>
<evidence type="ECO:0008006" key="3">
    <source>
        <dbReference type="Google" id="ProtNLM"/>
    </source>
</evidence>
<sequence>MPRTELDYPKAPYGTVKRYSPRASYALRTIHTIINTSPVLHASFIPPDSPFPTILPMLGQMGSSADEADVLDLYLHGYVSSRIMNISRTSSTSEGLPVCIAASHLDGLVLALTPNAHSYNYRSAVLFGYAVVVDDPAEKLYAMRLITDGVVPGRWDASRVPPNAAEMTSTSVLRVRIVTGSAKIRTGPPADDKGDRGDAEVVDRVWTGVVPLHQALGAPIPGPYNEVKSVPEYLAAFVGRSNQEAKEAAVEAATRVVEK</sequence>
<name>A0A1Q8RLP2_9PEZI</name>
<dbReference type="SUPFAM" id="SSF50475">
    <property type="entry name" value="FMN-binding split barrel"/>
    <property type="match status" value="1"/>
</dbReference>
<organism evidence="1 2">
    <name type="scientific">Colletotrichum chlorophyti</name>
    <dbReference type="NCBI Taxonomy" id="708187"/>
    <lineage>
        <taxon>Eukaryota</taxon>
        <taxon>Fungi</taxon>
        <taxon>Dikarya</taxon>
        <taxon>Ascomycota</taxon>
        <taxon>Pezizomycotina</taxon>
        <taxon>Sordariomycetes</taxon>
        <taxon>Hypocreomycetidae</taxon>
        <taxon>Glomerellales</taxon>
        <taxon>Glomerellaceae</taxon>
        <taxon>Colletotrichum</taxon>
    </lineage>
</organism>
<gene>
    <name evidence="1" type="ORF">CCHL11_06251</name>
</gene>
<accession>A0A1Q8RLP2</accession>
<dbReference type="InterPro" id="IPR012349">
    <property type="entry name" value="Split_barrel_FMN-bd"/>
</dbReference>
<dbReference type="STRING" id="708187.A0A1Q8RLP2"/>
<dbReference type="PANTHER" id="PTHR34071">
    <property type="entry name" value="5-NITROIMIDAZOLE ANTIBIOTICS RESISTANCE PROTEIN, NIMA-FAMILY-RELATED PROTEIN-RELATED"/>
    <property type="match status" value="1"/>
</dbReference>
<reference evidence="1 2" key="1">
    <citation type="submission" date="2016-11" db="EMBL/GenBank/DDBJ databases">
        <title>Draft Genome Assembly of Colletotrichum chlorophyti a pathogen of herbaceous plants.</title>
        <authorList>
            <person name="Gan P."/>
            <person name="Narusaka M."/>
            <person name="Tsushima A."/>
            <person name="Narusaka Y."/>
            <person name="Takano Y."/>
            <person name="Shirasu K."/>
        </authorList>
    </citation>
    <scope>NUCLEOTIDE SEQUENCE [LARGE SCALE GENOMIC DNA]</scope>
    <source>
        <strain evidence="1 2">NTL11</strain>
    </source>
</reference>
<comment type="caution">
    <text evidence="1">The sequence shown here is derived from an EMBL/GenBank/DDBJ whole genome shotgun (WGS) entry which is preliminary data.</text>
</comment>
<dbReference type="AlphaFoldDB" id="A0A1Q8RLP2"/>